<gene>
    <name evidence="4" type="ORF">FBY58_0800</name>
</gene>
<comment type="caution">
    <text evidence="4">The sequence shown here is derived from an EMBL/GenBank/DDBJ whole genome shotgun (WGS) entry which is preliminary data.</text>
</comment>
<dbReference type="AlphaFoldDB" id="A0A542W0X2"/>
<feature type="compositionally biased region" description="Polar residues" evidence="2">
    <location>
        <begin position="352"/>
        <end position="361"/>
    </location>
</feature>
<protein>
    <submittedName>
        <fullName evidence="4">Flp pilus assembly protein TadD</fullName>
    </submittedName>
</protein>
<feature type="compositionally biased region" description="Low complexity" evidence="2">
    <location>
        <begin position="240"/>
        <end position="255"/>
    </location>
</feature>
<evidence type="ECO:0000256" key="3">
    <source>
        <dbReference type="SAM" id="SignalP"/>
    </source>
</evidence>
<feature type="compositionally biased region" description="Low complexity" evidence="2">
    <location>
        <begin position="284"/>
        <end position="307"/>
    </location>
</feature>
<evidence type="ECO:0000313" key="4">
    <source>
        <dbReference type="EMBL" id="TQL17230.1"/>
    </source>
</evidence>
<evidence type="ECO:0000256" key="1">
    <source>
        <dbReference type="PROSITE-ProRule" id="PRU00339"/>
    </source>
</evidence>
<sequence length="537" mass="57222">MNAFLKITTIASTFVLGATLCSADIVSDRFSAVTSAEQAFRQQPDNSEAQFKLGRAYLMAGRYISAWQCLNKLVAREPSNDKARLYMALAAIGTNNKNAAQRILAPITKVSPVDLGLALALAGEPTEAIAKMEPLLSSPSNSARLRQNLAFAYVMAERWNDGSKMAGQDLPADQVNARLTQWSRITREKNGALQLQAFIGVPPAKDYGFLSPAQATTTAAVSVTSPKTVAAVAPPPLMPSPATASSPVTVTPSTAQQKPAIIPTQQPVILAKPTEVAPAPQGSTQPAALPAPVTTTPSNPSAPSTIAEIDLPSSAQNAVPAEKPVTNNDTHRSNSDDPVIAPIAAEKEKTTPRSQITQTEIATKKPLNLPMKEILAENSKKTNPSKPVSLPSSNPTDRKDTPLKDKLALKEAAYSKKEDKLIGQDCPSSISTTQSCHMVTSPAVQLATHKLPISPAVTDQSNKMLRTIQAKWPVAAKYKIITYSESGSPVYRLLLTGFSSAKEAQESCNALMQKEIPCVPSSYKTAVRSPKINKKTK</sequence>
<feature type="compositionally biased region" description="Polar residues" evidence="2">
    <location>
        <begin position="381"/>
        <end position="395"/>
    </location>
</feature>
<dbReference type="Proteomes" id="UP000316887">
    <property type="component" value="Unassembled WGS sequence"/>
</dbReference>
<keyword evidence="1" id="KW-0802">TPR repeat</keyword>
<proteinExistence type="predicted"/>
<reference evidence="4 5" key="1">
    <citation type="submission" date="2019-06" db="EMBL/GenBank/DDBJ databases">
        <title>Genome sequencing of Zymomonas mobilis strains for genetic engineering and biofuel applications.</title>
        <authorList>
            <person name="Teravest M."/>
        </authorList>
    </citation>
    <scope>NUCLEOTIDE SEQUENCE [LARGE SCALE GENOMIC DNA]</scope>
    <source>
        <strain evidence="4 5">AN0101</strain>
    </source>
</reference>
<accession>A0A542W0X2</accession>
<feature type="signal peptide" evidence="3">
    <location>
        <begin position="1"/>
        <end position="23"/>
    </location>
</feature>
<dbReference type="SUPFAM" id="SSF48452">
    <property type="entry name" value="TPR-like"/>
    <property type="match status" value="1"/>
</dbReference>
<organism evidence="4 5">
    <name type="scientific">Zymomonas mobilis</name>
    <dbReference type="NCBI Taxonomy" id="542"/>
    <lineage>
        <taxon>Bacteria</taxon>
        <taxon>Pseudomonadati</taxon>
        <taxon>Pseudomonadota</taxon>
        <taxon>Alphaproteobacteria</taxon>
        <taxon>Sphingomonadales</taxon>
        <taxon>Zymomonadaceae</taxon>
        <taxon>Zymomonas</taxon>
    </lineage>
</organism>
<dbReference type="InterPro" id="IPR011990">
    <property type="entry name" value="TPR-like_helical_dom_sf"/>
</dbReference>
<feature type="chain" id="PRO_5021852423" evidence="3">
    <location>
        <begin position="24"/>
        <end position="537"/>
    </location>
</feature>
<dbReference type="Gene3D" id="1.25.40.10">
    <property type="entry name" value="Tetratricopeptide repeat domain"/>
    <property type="match status" value="1"/>
</dbReference>
<dbReference type="RefSeq" id="WP_141919589.1">
    <property type="nucleotide sequence ID" value="NZ_VFOF01000001.1"/>
</dbReference>
<evidence type="ECO:0000313" key="5">
    <source>
        <dbReference type="Proteomes" id="UP000316887"/>
    </source>
</evidence>
<feature type="region of interest" description="Disordered" evidence="2">
    <location>
        <begin position="238"/>
        <end position="257"/>
    </location>
</feature>
<dbReference type="PROSITE" id="PS50005">
    <property type="entry name" value="TPR"/>
    <property type="match status" value="1"/>
</dbReference>
<dbReference type="OrthoDB" id="7388953at2"/>
<dbReference type="EMBL" id="VFOF01000001">
    <property type="protein sequence ID" value="TQL17230.1"/>
    <property type="molecule type" value="Genomic_DNA"/>
</dbReference>
<name>A0A542W0X2_ZYMMB</name>
<feature type="repeat" description="TPR" evidence="1">
    <location>
        <begin position="47"/>
        <end position="80"/>
    </location>
</feature>
<keyword evidence="3" id="KW-0732">Signal</keyword>
<dbReference type="InterPro" id="IPR019734">
    <property type="entry name" value="TPR_rpt"/>
</dbReference>
<feature type="region of interest" description="Disordered" evidence="2">
    <location>
        <begin position="276"/>
        <end position="404"/>
    </location>
</feature>
<evidence type="ECO:0000256" key="2">
    <source>
        <dbReference type="SAM" id="MobiDB-lite"/>
    </source>
</evidence>